<name>A0A517YFJ5_9BACT</name>
<keyword evidence="2" id="KW-1185">Reference proteome</keyword>
<dbReference type="AlphaFoldDB" id="A0A517YFJ5"/>
<protein>
    <submittedName>
        <fullName evidence="1">Uncharacterized protein</fullName>
    </submittedName>
</protein>
<dbReference type="Proteomes" id="UP000315017">
    <property type="component" value="Chromosome"/>
</dbReference>
<evidence type="ECO:0000313" key="2">
    <source>
        <dbReference type="Proteomes" id="UP000315017"/>
    </source>
</evidence>
<reference evidence="1 2" key="1">
    <citation type="submission" date="2019-02" db="EMBL/GenBank/DDBJ databases">
        <title>Deep-cultivation of Planctomycetes and their phenomic and genomic characterization uncovers novel biology.</title>
        <authorList>
            <person name="Wiegand S."/>
            <person name="Jogler M."/>
            <person name="Boedeker C."/>
            <person name="Pinto D."/>
            <person name="Vollmers J."/>
            <person name="Rivas-Marin E."/>
            <person name="Kohn T."/>
            <person name="Peeters S.H."/>
            <person name="Heuer A."/>
            <person name="Rast P."/>
            <person name="Oberbeckmann S."/>
            <person name="Bunk B."/>
            <person name="Jeske O."/>
            <person name="Meyerdierks A."/>
            <person name="Storesund J.E."/>
            <person name="Kallscheuer N."/>
            <person name="Luecker S."/>
            <person name="Lage O.M."/>
            <person name="Pohl T."/>
            <person name="Merkel B.J."/>
            <person name="Hornburger P."/>
            <person name="Mueller R.-W."/>
            <person name="Bruemmer F."/>
            <person name="Labrenz M."/>
            <person name="Spormann A.M."/>
            <person name="Op den Camp H."/>
            <person name="Overmann J."/>
            <person name="Amann R."/>
            <person name="Jetten M.S.M."/>
            <person name="Mascher T."/>
            <person name="Medema M.H."/>
            <person name="Devos D.P."/>
            <person name="Kaster A.-K."/>
            <person name="Ovreas L."/>
            <person name="Rohde M."/>
            <person name="Galperin M.Y."/>
            <person name="Jogler C."/>
        </authorList>
    </citation>
    <scope>NUCLEOTIDE SEQUENCE [LARGE SCALE GENOMIC DNA]</scope>
    <source>
        <strain evidence="1 2">ETA_A8</strain>
    </source>
</reference>
<organism evidence="1 2">
    <name type="scientific">Anatilimnocola aggregata</name>
    <dbReference type="NCBI Taxonomy" id="2528021"/>
    <lineage>
        <taxon>Bacteria</taxon>
        <taxon>Pseudomonadati</taxon>
        <taxon>Planctomycetota</taxon>
        <taxon>Planctomycetia</taxon>
        <taxon>Pirellulales</taxon>
        <taxon>Pirellulaceae</taxon>
        <taxon>Anatilimnocola</taxon>
    </lineage>
</organism>
<sequence length="92" mass="10056">MPLSGGLVGAALVGRHEPSPFEPLAAQDGEHKLATPRPLVPDVLDEVRLLANTQTPKQIPCFTVLGVREGPHPMFTERVEEVPQHVRYGLSR</sequence>
<proteinExistence type="predicted"/>
<dbReference type="KEGG" id="aagg:ETAA8_40380"/>
<accession>A0A517YFJ5</accession>
<evidence type="ECO:0000313" key="1">
    <source>
        <dbReference type="EMBL" id="QDU28932.1"/>
    </source>
</evidence>
<dbReference type="EMBL" id="CP036274">
    <property type="protein sequence ID" value="QDU28932.1"/>
    <property type="molecule type" value="Genomic_DNA"/>
</dbReference>
<gene>
    <name evidence="1" type="ORF">ETAA8_40380</name>
</gene>